<comment type="caution">
    <text evidence="2">The sequence shown here is derived from an EMBL/GenBank/DDBJ whole genome shotgun (WGS) entry which is preliminary data.</text>
</comment>
<dbReference type="RefSeq" id="XP_029234013.1">
    <property type="nucleotide sequence ID" value="XM_029386126.1"/>
</dbReference>
<evidence type="ECO:0000256" key="1">
    <source>
        <dbReference type="SAM" id="SignalP"/>
    </source>
</evidence>
<reference evidence="2 3" key="1">
    <citation type="journal article" date="2018" name="BMC Genomics">
        <title>Genomic comparison of Trypanosoma conorhini and Trypanosoma rangeli to Trypanosoma cruzi strains of high and low virulence.</title>
        <authorList>
            <person name="Bradwell K.R."/>
            <person name="Koparde V.N."/>
            <person name="Matveyev A.V."/>
            <person name="Serrano M.G."/>
            <person name="Alves J.M."/>
            <person name="Parikh H."/>
            <person name="Huang B."/>
            <person name="Lee V."/>
            <person name="Espinosa-Alvarez O."/>
            <person name="Ortiz P.A."/>
            <person name="Costa-Martins A.G."/>
            <person name="Teixeira M.M."/>
            <person name="Buck G.A."/>
        </authorList>
    </citation>
    <scope>NUCLEOTIDE SEQUENCE [LARGE SCALE GENOMIC DNA]</scope>
    <source>
        <strain evidence="2 3">AM80</strain>
    </source>
</reference>
<dbReference type="AlphaFoldDB" id="A0A3R7MYF6"/>
<feature type="signal peptide" evidence="1">
    <location>
        <begin position="1"/>
        <end position="28"/>
    </location>
</feature>
<keyword evidence="1" id="KW-0732">Signal</keyword>
<organism evidence="2 3">
    <name type="scientific">Trypanosoma rangeli</name>
    <dbReference type="NCBI Taxonomy" id="5698"/>
    <lineage>
        <taxon>Eukaryota</taxon>
        <taxon>Discoba</taxon>
        <taxon>Euglenozoa</taxon>
        <taxon>Kinetoplastea</taxon>
        <taxon>Metakinetoplastina</taxon>
        <taxon>Trypanosomatida</taxon>
        <taxon>Trypanosomatidae</taxon>
        <taxon>Trypanosoma</taxon>
        <taxon>Herpetosoma</taxon>
    </lineage>
</organism>
<dbReference type="EMBL" id="MKGL01000588">
    <property type="protein sequence ID" value="RNE97216.1"/>
    <property type="molecule type" value="Genomic_DNA"/>
</dbReference>
<name>A0A3R7MYF6_TRYRA</name>
<proteinExistence type="predicted"/>
<feature type="chain" id="PRO_5018556697" evidence="1">
    <location>
        <begin position="29"/>
        <end position="193"/>
    </location>
</feature>
<accession>A0A3R7MYF6</accession>
<dbReference type="GeneID" id="40333378"/>
<evidence type="ECO:0000313" key="2">
    <source>
        <dbReference type="EMBL" id="RNE97216.1"/>
    </source>
</evidence>
<gene>
    <name evidence="2" type="ORF">TraAM80_09445</name>
</gene>
<sequence length="193" mass="20453">MRQRQTVRWTWICPVLRVAGVWVRCAAGFSSACLSSSHDGGAVVRLCGVTSAAVCVLGCDSELFVCRRHGGAEAAWPSVPWRFVFVRLTRRVGAAAFEWACAWCSWPPCEKRGEVRPVSRPTDAGDGVAAAAVEGLTGSFRRRGPLGVCCRVAAKPAVVVSAACYSGCAFGFSSSSLLVCLSAPELRRGALRG</sequence>
<dbReference type="Proteomes" id="UP000283634">
    <property type="component" value="Unassembled WGS sequence"/>
</dbReference>
<protein>
    <submittedName>
        <fullName evidence="2">Uncharacterized protein</fullName>
    </submittedName>
</protein>
<evidence type="ECO:0000313" key="3">
    <source>
        <dbReference type="Proteomes" id="UP000283634"/>
    </source>
</evidence>
<keyword evidence="3" id="KW-1185">Reference proteome</keyword>